<evidence type="ECO:0000313" key="2">
    <source>
        <dbReference type="EMBL" id="MBK1706171.1"/>
    </source>
</evidence>
<accession>A0AAJ0U6H7</accession>
<feature type="transmembrane region" description="Helical" evidence="1">
    <location>
        <begin position="68"/>
        <end position="90"/>
    </location>
</feature>
<keyword evidence="1" id="KW-0472">Membrane</keyword>
<keyword evidence="1" id="KW-1133">Transmembrane helix</keyword>
<name>A0AAJ0U6H7_9GAMM</name>
<feature type="transmembrane region" description="Helical" evidence="1">
    <location>
        <begin position="174"/>
        <end position="192"/>
    </location>
</feature>
<keyword evidence="1" id="KW-0812">Transmembrane</keyword>
<dbReference type="SUPFAM" id="SSF103473">
    <property type="entry name" value="MFS general substrate transporter"/>
    <property type="match status" value="1"/>
</dbReference>
<dbReference type="RefSeq" id="WP_200347622.1">
    <property type="nucleotide sequence ID" value="NZ_NRSJ01000035.1"/>
</dbReference>
<dbReference type="EMBL" id="NRSJ01000035">
    <property type="protein sequence ID" value="MBK1706171.1"/>
    <property type="molecule type" value="Genomic_DNA"/>
</dbReference>
<dbReference type="InterPro" id="IPR036259">
    <property type="entry name" value="MFS_trans_sf"/>
</dbReference>
<evidence type="ECO:0000256" key="1">
    <source>
        <dbReference type="SAM" id="Phobius"/>
    </source>
</evidence>
<dbReference type="AlphaFoldDB" id="A0AAJ0U6H7"/>
<feature type="transmembrane region" description="Helical" evidence="1">
    <location>
        <begin position="36"/>
        <end position="56"/>
    </location>
</feature>
<dbReference type="Proteomes" id="UP001296776">
    <property type="component" value="Unassembled WGS sequence"/>
</dbReference>
<feature type="transmembrane region" description="Helical" evidence="1">
    <location>
        <begin position="7"/>
        <end position="24"/>
    </location>
</feature>
<dbReference type="Gene3D" id="1.20.1250.20">
    <property type="entry name" value="MFS general substrate transporter like domains"/>
    <property type="match status" value="1"/>
</dbReference>
<feature type="transmembrane region" description="Helical" evidence="1">
    <location>
        <begin position="227"/>
        <end position="246"/>
    </location>
</feature>
<reference evidence="2" key="1">
    <citation type="submission" date="2017-08" db="EMBL/GenBank/DDBJ databases">
        <authorList>
            <person name="Imhoff J.F."/>
            <person name="Rahn T."/>
            <person name="Kuenzel S."/>
            <person name="Neulinger S.C."/>
        </authorList>
    </citation>
    <scope>NUCLEOTIDE SEQUENCE</scope>
    <source>
        <strain evidence="2">DSM 11080</strain>
    </source>
</reference>
<gene>
    <name evidence="2" type="ORF">CKO40_16850</name>
</gene>
<feature type="transmembrane region" description="Helical" evidence="1">
    <location>
        <begin position="139"/>
        <end position="162"/>
    </location>
</feature>
<sequence length="428" mass="44865">MLIWPRYLGLNAAFGGLVGFRYTLDVWVYRQVAAGGASVMLLLGFSFAGMLLGEIIAARLSDRVSRSLAILASATAFGAWAVLAMLGVVLDAVALLWAAGALFGVGLGLHHASVDAWLDSAMERHRGQGATDLELSTGFLLYNSGYLGAATLAFPLLFGLNWSASLESASAPQLVTAPYFLCLVLTGVVFLLRPAPDGERDVHSARPLSGLALPLREYWAVLAFGRFRLVAAILVGACINLLVQFMDHFAPATLLPGREVGERALSIFSFNLTVVLVMLGLTALLARLWPRQRLSDRARALLLGGFIATALGLMASAIVLGQTPVRASDAVAAPILLGFAQSLLLALLPLTKSWVLEFGVSGLRATALSLLGVSKRLLAIGATLMLGLAGNAAASDPGTSSWLLWVLLCLGGGCIGVLILNATSSARS</sequence>
<evidence type="ECO:0008006" key="4">
    <source>
        <dbReference type="Google" id="ProtNLM"/>
    </source>
</evidence>
<proteinExistence type="predicted"/>
<feature type="transmembrane region" description="Helical" evidence="1">
    <location>
        <begin position="332"/>
        <end position="355"/>
    </location>
</feature>
<protein>
    <recommendedName>
        <fullName evidence="4">MFS transporter</fullName>
    </recommendedName>
</protein>
<keyword evidence="3" id="KW-1185">Reference proteome</keyword>
<feature type="transmembrane region" description="Helical" evidence="1">
    <location>
        <begin position="300"/>
        <end position="320"/>
    </location>
</feature>
<reference evidence="2" key="2">
    <citation type="journal article" date="2020" name="Microorganisms">
        <title>Osmotic Adaptation and Compatible Solute Biosynthesis of Phototrophic Bacteria as Revealed from Genome Analyses.</title>
        <authorList>
            <person name="Imhoff J.F."/>
            <person name="Rahn T."/>
            <person name="Kunzel S."/>
            <person name="Keller A."/>
            <person name="Neulinger S.C."/>
        </authorList>
    </citation>
    <scope>NUCLEOTIDE SEQUENCE</scope>
    <source>
        <strain evidence="2">DSM 11080</strain>
    </source>
</reference>
<evidence type="ECO:0000313" key="3">
    <source>
        <dbReference type="Proteomes" id="UP001296776"/>
    </source>
</evidence>
<feature type="transmembrane region" description="Helical" evidence="1">
    <location>
        <begin position="367"/>
        <end position="390"/>
    </location>
</feature>
<feature type="transmembrane region" description="Helical" evidence="1">
    <location>
        <begin position="402"/>
        <end position="422"/>
    </location>
</feature>
<feature type="transmembrane region" description="Helical" evidence="1">
    <location>
        <begin position="266"/>
        <end position="288"/>
    </location>
</feature>
<organism evidence="2 3">
    <name type="scientific">Halochromatium glycolicum</name>
    <dbReference type="NCBI Taxonomy" id="85075"/>
    <lineage>
        <taxon>Bacteria</taxon>
        <taxon>Pseudomonadati</taxon>
        <taxon>Pseudomonadota</taxon>
        <taxon>Gammaproteobacteria</taxon>
        <taxon>Chromatiales</taxon>
        <taxon>Chromatiaceae</taxon>
        <taxon>Halochromatium</taxon>
    </lineage>
</organism>
<comment type="caution">
    <text evidence="2">The sequence shown here is derived from an EMBL/GenBank/DDBJ whole genome shotgun (WGS) entry which is preliminary data.</text>
</comment>
<feature type="transmembrane region" description="Helical" evidence="1">
    <location>
        <begin position="96"/>
        <end position="118"/>
    </location>
</feature>